<feature type="domain" description="TniQ" evidence="2">
    <location>
        <begin position="28"/>
        <end position="161"/>
    </location>
</feature>
<sequence>MNEPDEKKFIDFQIKEKMGGLSMQVDWPIIARPLDGEALWSWLTRVGAPFELSPQDVFEEIVVVEDDDGKVRYQNAVTPQTVFSSHDHRILANKTAVDIKRLRKMSFGQRHEANIQGWIRRDHVWCPECVANDIMERGETYGRLRWAFAGEIICIRHRRFLTKWCHRCHRHGAFFRFEGRQRVMCSRCHALLDEDTYLRGGDNLGNTVDEPAADDPLWDLLACGQRLLATLAAWPDATWRRAGQLVTPGSLKAFHHVHLVMFREVSLNSYGRRIIRNLDLNAQPEDFSPNNLVPMVAATPYLLRAAGIKYPVRAKEQTALGVCEAVWGRDFRWLLGRVSDGENRVLFRAAPEFGPALFMALESAAEHLHTKQVERLRQEERERGQKIAGAREMRRIATRLRKSRENAERVLRKAEVKQAKKQARQDEKRRRAQERPQVAFTVQQEAGDPDERI</sequence>
<name>A0ABS8VZV2_9PROT</name>
<dbReference type="Proteomes" id="UP001521074">
    <property type="component" value="Unassembled WGS sequence"/>
</dbReference>
<keyword evidence="4" id="KW-1185">Reference proteome</keyword>
<evidence type="ECO:0000313" key="3">
    <source>
        <dbReference type="EMBL" id="MCE0745063.1"/>
    </source>
</evidence>
<dbReference type="Pfam" id="PF06527">
    <property type="entry name" value="TniQ"/>
    <property type="match status" value="1"/>
</dbReference>
<feature type="region of interest" description="Disordered" evidence="1">
    <location>
        <begin position="404"/>
        <end position="453"/>
    </location>
</feature>
<gene>
    <name evidence="3" type="ORF">LWC05_14390</name>
</gene>
<organism evidence="3 4">
    <name type="scientific">Acetobacter sicerae</name>
    <dbReference type="NCBI Taxonomy" id="85325"/>
    <lineage>
        <taxon>Bacteria</taxon>
        <taxon>Pseudomonadati</taxon>
        <taxon>Pseudomonadota</taxon>
        <taxon>Alphaproteobacteria</taxon>
        <taxon>Acetobacterales</taxon>
        <taxon>Acetobacteraceae</taxon>
        <taxon>Acetobacter</taxon>
    </lineage>
</organism>
<proteinExistence type="predicted"/>
<feature type="compositionally biased region" description="Basic and acidic residues" evidence="1">
    <location>
        <begin position="404"/>
        <end position="429"/>
    </location>
</feature>
<reference evidence="3 4" key="1">
    <citation type="submission" date="2021-12" db="EMBL/GenBank/DDBJ databases">
        <title>Genome sequence of Acetobacter sicerae DmPark20a_162.</title>
        <authorList>
            <person name="Chaston J.M."/>
        </authorList>
    </citation>
    <scope>NUCLEOTIDE SEQUENCE [LARGE SCALE GENOMIC DNA]</scope>
    <source>
        <strain evidence="3 4">DmPark20a_162</strain>
    </source>
</reference>
<accession>A0ABS8VZV2</accession>
<dbReference type="InterPro" id="IPR009492">
    <property type="entry name" value="TniQ"/>
</dbReference>
<dbReference type="RefSeq" id="WP_232878781.1">
    <property type="nucleotide sequence ID" value="NZ_JAJSOJ010000059.1"/>
</dbReference>
<comment type="caution">
    <text evidence="3">The sequence shown here is derived from an EMBL/GenBank/DDBJ whole genome shotgun (WGS) entry which is preliminary data.</text>
</comment>
<protein>
    <submittedName>
        <fullName evidence="3">TniQ family protein</fullName>
    </submittedName>
</protein>
<evidence type="ECO:0000259" key="2">
    <source>
        <dbReference type="Pfam" id="PF06527"/>
    </source>
</evidence>
<dbReference type="EMBL" id="JAJSOJ010000059">
    <property type="protein sequence ID" value="MCE0745063.1"/>
    <property type="molecule type" value="Genomic_DNA"/>
</dbReference>
<evidence type="ECO:0000256" key="1">
    <source>
        <dbReference type="SAM" id="MobiDB-lite"/>
    </source>
</evidence>
<evidence type="ECO:0000313" key="4">
    <source>
        <dbReference type="Proteomes" id="UP001521074"/>
    </source>
</evidence>